<evidence type="ECO:0000313" key="3">
    <source>
        <dbReference type="EMBL" id="MEQ2166571.1"/>
    </source>
</evidence>
<keyword evidence="1" id="KW-0472">Membrane</keyword>
<organism evidence="3 4">
    <name type="scientific">Goodea atripinnis</name>
    <dbReference type="NCBI Taxonomy" id="208336"/>
    <lineage>
        <taxon>Eukaryota</taxon>
        <taxon>Metazoa</taxon>
        <taxon>Chordata</taxon>
        <taxon>Craniata</taxon>
        <taxon>Vertebrata</taxon>
        <taxon>Euteleostomi</taxon>
        <taxon>Actinopterygii</taxon>
        <taxon>Neopterygii</taxon>
        <taxon>Teleostei</taxon>
        <taxon>Neoteleostei</taxon>
        <taxon>Acanthomorphata</taxon>
        <taxon>Ovalentaria</taxon>
        <taxon>Atherinomorphae</taxon>
        <taxon>Cyprinodontiformes</taxon>
        <taxon>Goodeidae</taxon>
        <taxon>Goodea</taxon>
    </lineage>
</organism>
<dbReference type="PANTHER" id="PTHR10050">
    <property type="entry name" value="DOLICHYL-PHOSPHATE-MANNOSE--PROTEIN MANNOSYLTRANSFERASE"/>
    <property type="match status" value="1"/>
</dbReference>
<evidence type="ECO:0000313" key="4">
    <source>
        <dbReference type="Proteomes" id="UP001476798"/>
    </source>
</evidence>
<protein>
    <recommendedName>
        <fullName evidence="2">Protein O-mannosyl-transferase C-terminal four TM domain-containing protein</fullName>
    </recommendedName>
</protein>
<feature type="transmembrane region" description="Helical" evidence="1">
    <location>
        <begin position="39"/>
        <end position="60"/>
    </location>
</feature>
<dbReference type="EMBL" id="JAHRIO010024459">
    <property type="protein sequence ID" value="MEQ2166571.1"/>
    <property type="molecule type" value="Genomic_DNA"/>
</dbReference>
<keyword evidence="4" id="KW-1185">Reference proteome</keyword>
<gene>
    <name evidence="3" type="ORF">GOODEAATRI_029704</name>
</gene>
<feature type="transmembrane region" description="Helical" evidence="1">
    <location>
        <begin position="130"/>
        <end position="149"/>
    </location>
</feature>
<sequence>GRKEREAELHSPTHIDVDRKISFWSKFVELQIHLIGNPVSWGVANLSLLAYQLLAAVYMLRRRRGLKDLTDGTVSSQAQVLVADPARMFGSDPHCVFAGAWQQFVSLGVVCVGGWMMNFLPFLLMDKTLFLYHYLPALCYLYLLSPALLEHVYTHLFR</sequence>
<evidence type="ECO:0000259" key="2">
    <source>
        <dbReference type="Pfam" id="PF16192"/>
    </source>
</evidence>
<name>A0ABV0N689_9TELE</name>
<accession>A0ABV0N689</accession>
<reference evidence="3 4" key="1">
    <citation type="submission" date="2021-06" db="EMBL/GenBank/DDBJ databases">
        <authorList>
            <person name="Palmer J.M."/>
        </authorList>
    </citation>
    <scope>NUCLEOTIDE SEQUENCE [LARGE SCALE GENOMIC DNA]</scope>
    <source>
        <strain evidence="3 4">GA_2019</strain>
        <tissue evidence="3">Muscle</tissue>
    </source>
</reference>
<feature type="non-terminal residue" evidence="3">
    <location>
        <position position="1"/>
    </location>
</feature>
<proteinExistence type="predicted"/>
<feature type="transmembrane region" description="Helical" evidence="1">
    <location>
        <begin position="104"/>
        <end position="124"/>
    </location>
</feature>
<dbReference type="PANTHER" id="PTHR10050:SF51">
    <property type="entry name" value="PROTEIN O-MANNOSYL-TRANSFERASE 1"/>
    <property type="match status" value="1"/>
</dbReference>
<evidence type="ECO:0000256" key="1">
    <source>
        <dbReference type="SAM" id="Phobius"/>
    </source>
</evidence>
<comment type="caution">
    <text evidence="3">The sequence shown here is derived from an EMBL/GenBank/DDBJ whole genome shotgun (WGS) entry which is preliminary data.</text>
</comment>
<feature type="domain" description="Protein O-mannosyl-transferase C-terminal four TM" evidence="2">
    <location>
        <begin position="18"/>
        <end position="153"/>
    </location>
</feature>
<dbReference type="InterPro" id="IPR032421">
    <property type="entry name" value="PMT_4TMC"/>
</dbReference>
<keyword evidence="1" id="KW-1133">Transmembrane helix</keyword>
<dbReference type="Proteomes" id="UP001476798">
    <property type="component" value="Unassembled WGS sequence"/>
</dbReference>
<keyword evidence="1" id="KW-0812">Transmembrane</keyword>
<dbReference type="InterPro" id="IPR027005">
    <property type="entry name" value="PMT-like"/>
</dbReference>
<dbReference type="Pfam" id="PF16192">
    <property type="entry name" value="PMT_4TMC"/>
    <property type="match status" value="1"/>
</dbReference>